<dbReference type="UniPathway" id="UPA00109">
    <property type="reaction ID" value="UER00185"/>
</dbReference>
<evidence type="ECO:0000256" key="10">
    <source>
        <dbReference type="ARBA" id="ARBA00022840"/>
    </source>
</evidence>
<evidence type="ECO:0000256" key="9">
    <source>
        <dbReference type="ARBA" id="ARBA00022777"/>
    </source>
</evidence>
<dbReference type="GO" id="GO:0006096">
    <property type="term" value="P:glycolytic process"/>
    <property type="evidence" value="ECO:0007669"/>
    <property type="project" value="UniProtKB-UniRule"/>
</dbReference>
<dbReference type="HAMAP" id="MF_00145">
    <property type="entry name" value="Phosphoglyc_kinase"/>
    <property type="match status" value="1"/>
</dbReference>
<comment type="caution">
    <text evidence="12">Lacks conserved residue(s) required for the propagation of feature annotation.</text>
</comment>
<evidence type="ECO:0000256" key="13">
    <source>
        <dbReference type="PIRSR" id="PIRSR000724-1"/>
    </source>
</evidence>
<dbReference type="InterPro" id="IPR036043">
    <property type="entry name" value="Phosphoglycerate_kinase_sf"/>
</dbReference>
<name>A0A426TWL3_9CHLR</name>
<dbReference type="CDD" id="cd00318">
    <property type="entry name" value="Phosphoglycerate_kinase"/>
    <property type="match status" value="1"/>
</dbReference>
<feature type="binding site" evidence="12">
    <location>
        <position position="135"/>
    </location>
    <ligand>
        <name>substrate</name>
    </ligand>
</feature>
<evidence type="ECO:0000313" key="17">
    <source>
        <dbReference type="Proteomes" id="UP000280307"/>
    </source>
</evidence>
<feature type="binding site" evidence="12 14">
    <location>
        <position position="218"/>
    </location>
    <ligand>
        <name>ATP</name>
        <dbReference type="ChEBI" id="CHEBI:30616"/>
    </ligand>
</feature>
<dbReference type="Gene3D" id="3.40.50.1260">
    <property type="entry name" value="Phosphoglycerate kinase, N-terminal domain"/>
    <property type="match status" value="2"/>
</dbReference>
<feature type="binding site" evidence="12 13">
    <location>
        <begin position="34"/>
        <end position="36"/>
    </location>
    <ligand>
        <name>substrate</name>
    </ligand>
</feature>
<evidence type="ECO:0000256" key="6">
    <source>
        <dbReference type="ARBA" id="ARBA00016471"/>
    </source>
</evidence>
<dbReference type="AlphaFoldDB" id="A0A426TWL3"/>
<accession>A0A426TWL3</accession>
<evidence type="ECO:0000256" key="3">
    <source>
        <dbReference type="ARBA" id="ARBA00008982"/>
    </source>
</evidence>
<evidence type="ECO:0000313" key="16">
    <source>
        <dbReference type="EMBL" id="RRR69988.1"/>
    </source>
</evidence>
<dbReference type="GO" id="GO:0005524">
    <property type="term" value="F:ATP binding"/>
    <property type="evidence" value="ECO:0007669"/>
    <property type="project" value="UniProtKB-KW"/>
</dbReference>
<protein>
    <recommendedName>
        <fullName evidence="6 12">Phosphoglycerate kinase</fullName>
        <ecNumber evidence="5 12">2.7.2.3</ecNumber>
    </recommendedName>
</protein>
<comment type="catalytic activity">
    <reaction evidence="1 12 15">
        <text>(2R)-3-phosphoglycerate + ATP = (2R)-3-phospho-glyceroyl phosphate + ADP</text>
        <dbReference type="Rhea" id="RHEA:14801"/>
        <dbReference type="ChEBI" id="CHEBI:30616"/>
        <dbReference type="ChEBI" id="CHEBI:57604"/>
        <dbReference type="ChEBI" id="CHEBI:58272"/>
        <dbReference type="ChEBI" id="CHEBI:456216"/>
        <dbReference type="EC" id="2.7.2.3"/>
    </reaction>
</comment>
<dbReference type="GO" id="GO:0004618">
    <property type="term" value="F:phosphoglycerate kinase activity"/>
    <property type="evidence" value="ECO:0007669"/>
    <property type="project" value="UniProtKB-UniRule"/>
</dbReference>
<evidence type="ECO:0000256" key="5">
    <source>
        <dbReference type="ARBA" id="ARBA00013061"/>
    </source>
</evidence>
<proteinExistence type="inferred from homology"/>
<dbReference type="GO" id="GO:0005829">
    <property type="term" value="C:cytosol"/>
    <property type="evidence" value="ECO:0007669"/>
    <property type="project" value="TreeGrafter"/>
</dbReference>
<sequence>MVGWDSSLALENPLMKQTIRDVEWAGKRALVRVDFNVPQDSAGNVTDDTRIRAALPTIRYLLDQGANGVVLMSHLGRPKGQVNAKYSMRPVVERLFELLPEAHEVRKTEATTGASAEAAASALKPGMVLMLENTRFDPREEKNDPAMAAELARLGDVFVNDAFGAAHRANASTEGVAHHLPAVAGLLLEKELAYIGGALEQPQRPFVTIIGGAKISDKINVIANLLGKVDALLIGGGMANTFLLAEGKQLGDSLVEPESLAIARDLLAKAKSAGVRLLLPSDAVIADAFSAEAQTQVVSVDAIPVGWRMLDIGPETIKTYCAEVVAAKLAIWNGPMGVFELEPFATGTRAIAQAMADAVNAGATTIVGGGDSVAAVEQAGLADQMSHVSTGGGASLELLEGKVLPGVAALAEK</sequence>
<keyword evidence="11 12" id="KW-0324">Glycolysis</keyword>
<feature type="binding site" evidence="13">
    <location>
        <position position="50"/>
    </location>
    <ligand>
        <name>(2R)-3-phosphoglycerate</name>
        <dbReference type="ChEBI" id="CHEBI:58272"/>
    </ligand>
</feature>
<evidence type="ECO:0000256" key="11">
    <source>
        <dbReference type="ARBA" id="ARBA00023152"/>
    </source>
</evidence>
<dbReference type="GO" id="GO:0006094">
    <property type="term" value="P:gluconeogenesis"/>
    <property type="evidence" value="ECO:0007669"/>
    <property type="project" value="TreeGrafter"/>
</dbReference>
<dbReference type="Pfam" id="PF00162">
    <property type="entry name" value="PGK"/>
    <property type="match status" value="1"/>
</dbReference>
<dbReference type="PIRSF" id="PIRSF000724">
    <property type="entry name" value="Pgk"/>
    <property type="match status" value="1"/>
</dbReference>
<dbReference type="SUPFAM" id="SSF53748">
    <property type="entry name" value="Phosphoglycerate kinase"/>
    <property type="match status" value="1"/>
</dbReference>
<dbReference type="PANTHER" id="PTHR11406:SF23">
    <property type="entry name" value="PHOSPHOGLYCERATE KINASE 1, CHLOROPLASTIC-RELATED"/>
    <property type="match status" value="1"/>
</dbReference>
<dbReference type="GO" id="GO:0043531">
    <property type="term" value="F:ADP binding"/>
    <property type="evidence" value="ECO:0007669"/>
    <property type="project" value="TreeGrafter"/>
</dbReference>
<dbReference type="EMBL" id="RSAS01000566">
    <property type="protein sequence ID" value="RRR69988.1"/>
    <property type="molecule type" value="Genomic_DNA"/>
</dbReference>
<feature type="binding site" evidence="13">
    <location>
        <position position="168"/>
    </location>
    <ligand>
        <name>(2R)-3-phosphoglycerate</name>
        <dbReference type="ChEBI" id="CHEBI:58272"/>
    </ligand>
</feature>
<comment type="pathway">
    <text evidence="2 12">Carbohydrate degradation; glycolysis; pyruvate from D-glyceraldehyde 3-phosphate: step 2/5.</text>
</comment>
<reference evidence="16 17" key="1">
    <citation type="submission" date="2018-12" db="EMBL/GenBank/DDBJ databases">
        <title>Genome Sequence of Candidatus Viridilinea halotolerans isolated from saline sulfide-rich spring.</title>
        <authorList>
            <person name="Grouzdev D.S."/>
            <person name="Burganskaya E.I."/>
            <person name="Krutkina M.S."/>
            <person name="Sukhacheva M.V."/>
            <person name="Gorlenko V.M."/>
        </authorList>
    </citation>
    <scope>NUCLEOTIDE SEQUENCE [LARGE SCALE GENOMIC DNA]</scope>
    <source>
        <strain evidence="16">Chok-6</strain>
    </source>
</reference>
<evidence type="ECO:0000256" key="12">
    <source>
        <dbReference type="HAMAP-Rule" id="MF_00145"/>
    </source>
</evidence>
<evidence type="ECO:0000256" key="7">
    <source>
        <dbReference type="ARBA" id="ARBA00022679"/>
    </source>
</evidence>
<dbReference type="Proteomes" id="UP000280307">
    <property type="component" value="Unassembled WGS sequence"/>
</dbReference>
<dbReference type="InterPro" id="IPR001576">
    <property type="entry name" value="Phosphoglycerate_kinase"/>
</dbReference>
<evidence type="ECO:0000256" key="1">
    <source>
        <dbReference type="ARBA" id="ARBA00000642"/>
    </source>
</evidence>
<keyword evidence="10 12" id="KW-0067">ATP-binding</keyword>
<feature type="binding site" evidence="12">
    <location>
        <position position="168"/>
    </location>
    <ligand>
        <name>substrate</name>
    </ligand>
</feature>
<comment type="similarity">
    <text evidence="3 12 15">Belongs to the phosphoglycerate kinase family.</text>
</comment>
<feature type="binding site" evidence="12 14">
    <location>
        <begin position="369"/>
        <end position="372"/>
    </location>
    <ligand>
        <name>ATP</name>
        <dbReference type="ChEBI" id="CHEBI:30616"/>
    </ligand>
</feature>
<keyword evidence="12" id="KW-0963">Cytoplasm</keyword>
<comment type="caution">
    <text evidence="16">The sequence shown here is derived from an EMBL/GenBank/DDBJ whole genome shotgun (WGS) entry which is preliminary data.</text>
</comment>
<feature type="binding site" evidence="12 14">
    <location>
        <position position="340"/>
    </location>
    <ligand>
        <name>ATP</name>
        <dbReference type="ChEBI" id="CHEBI:30616"/>
    </ligand>
</feature>
<dbReference type="FunFam" id="3.40.50.1260:FF:000006">
    <property type="entry name" value="Phosphoglycerate kinase"/>
    <property type="match status" value="1"/>
</dbReference>
<dbReference type="EC" id="2.7.2.3" evidence="5 12"/>
<dbReference type="InterPro" id="IPR015824">
    <property type="entry name" value="Phosphoglycerate_kinase_N"/>
</dbReference>
<gene>
    <name evidence="12" type="primary">pgk</name>
    <name evidence="16" type="ORF">EI684_14170</name>
</gene>
<evidence type="ECO:0000256" key="8">
    <source>
        <dbReference type="ARBA" id="ARBA00022741"/>
    </source>
</evidence>
<keyword evidence="7 12" id="KW-0808">Transferase</keyword>
<feature type="binding site" evidence="12">
    <location>
        <position position="50"/>
    </location>
    <ligand>
        <name>substrate</name>
    </ligand>
</feature>
<evidence type="ECO:0000256" key="15">
    <source>
        <dbReference type="RuleBase" id="RU000532"/>
    </source>
</evidence>
<keyword evidence="8 12" id="KW-0547">Nucleotide-binding</keyword>
<organism evidence="16 17">
    <name type="scientific">Candidatus Viridilinea halotolerans</name>
    <dbReference type="NCBI Taxonomy" id="2491704"/>
    <lineage>
        <taxon>Bacteria</taxon>
        <taxon>Bacillati</taxon>
        <taxon>Chloroflexota</taxon>
        <taxon>Chloroflexia</taxon>
        <taxon>Chloroflexales</taxon>
        <taxon>Chloroflexineae</taxon>
        <taxon>Oscillochloridaceae</taxon>
        <taxon>Candidatus Viridilinea</taxon>
    </lineage>
</organism>
<comment type="subcellular location">
    <subcellularLocation>
        <location evidence="12">Cytoplasm</location>
    </subcellularLocation>
</comment>
<evidence type="ECO:0000256" key="2">
    <source>
        <dbReference type="ARBA" id="ARBA00004838"/>
    </source>
</evidence>
<dbReference type="PANTHER" id="PTHR11406">
    <property type="entry name" value="PHOSPHOGLYCERATE KINASE"/>
    <property type="match status" value="1"/>
</dbReference>
<dbReference type="PRINTS" id="PR00477">
    <property type="entry name" value="PHGLYCKINASE"/>
</dbReference>
<comment type="subunit">
    <text evidence="4 12">Monomer.</text>
</comment>
<feature type="binding site" evidence="13">
    <location>
        <position position="135"/>
    </location>
    <ligand>
        <name>(2R)-3-phosphoglycerate</name>
        <dbReference type="ChEBI" id="CHEBI:58272"/>
    </ligand>
</feature>
<evidence type="ECO:0000256" key="14">
    <source>
        <dbReference type="PIRSR" id="PIRSR000724-2"/>
    </source>
</evidence>
<dbReference type="FunFam" id="3.40.50.1260:FF:000003">
    <property type="entry name" value="Phosphoglycerate kinase"/>
    <property type="match status" value="1"/>
</dbReference>
<evidence type="ECO:0000256" key="4">
    <source>
        <dbReference type="ARBA" id="ARBA00011245"/>
    </source>
</evidence>
<keyword evidence="9 12" id="KW-0418">Kinase</keyword>
<feature type="binding site" evidence="12 13">
    <location>
        <begin position="74"/>
        <end position="77"/>
    </location>
    <ligand>
        <name>substrate</name>
    </ligand>
</feature>